<keyword evidence="3" id="KW-1185">Reference proteome</keyword>
<organism evidence="2 3">
    <name type="scientific">Psophocarpus tetragonolobus</name>
    <name type="common">Winged bean</name>
    <name type="synonym">Dolichos tetragonolobus</name>
    <dbReference type="NCBI Taxonomy" id="3891"/>
    <lineage>
        <taxon>Eukaryota</taxon>
        <taxon>Viridiplantae</taxon>
        <taxon>Streptophyta</taxon>
        <taxon>Embryophyta</taxon>
        <taxon>Tracheophyta</taxon>
        <taxon>Spermatophyta</taxon>
        <taxon>Magnoliopsida</taxon>
        <taxon>eudicotyledons</taxon>
        <taxon>Gunneridae</taxon>
        <taxon>Pentapetalae</taxon>
        <taxon>rosids</taxon>
        <taxon>fabids</taxon>
        <taxon>Fabales</taxon>
        <taxon>Fabaceae</taxon>
        <taxon>Papilionoideae</taxon>
        <taxon>50 kb inversion clade</taxon>
        <taxon>NPAAA clade</taxon>
        <taxon>indigoferoid/millettioid clade</taxon>
        <taxon>Phaseoleae</taxon>
        <taxon>Psophocarpus</taxon>
    </lineage>
</organism>
<evidence type="ECO:0000313" key="2">
    <source>
        <dbReference type="EMBL" id="KAK7388642.1"/>
    </source>
</evidence>
<reference evidence="2 3" key="1">
    <citation type="submission" date="2024-01" db="EMBL/GenBank/DDBJ databases">
        <title>The genomes of 5 underutilized Papilionoideae crops provide insights into root nodulation and disease resistanc.</title>
        <authorList>
            <person name="Jiang F."/>
        </authorList>
    </citation>
    <scope>NUCLEOTIDE SEQUENCE [LARGE SCALE GENOMIC DNA]</scope>
    <source>
        <strain evidence="2">DUOXIRENSHENG_FW03</strain>
        <tissue evidence="2">Leaves</tissue>
    </source>
</reference>
<protein>
    <submittedName>
        <fullName evidence="2">Uncharacterized protein</fullName>
    </submittedName>
</protein>
<comment type="caution">
    <text evidence="2">The sequence shown here is derived from an EMBL/GenBank/DDBJ whole genome shotgun (WGS) entry which is preliminary data.</text>
</comment>
<dbReference type="EMBL" id="JAYMYS010000006">
    <property type="protein sequence ID" value="KAK7388642.1"/>
    <property type="molecule type" value="Genomic_DNA"/>
</dbReference>
<evidence type="ECO:0000313" key="3">
    <source>
        <dbReference type="Proteomes" id="UP001386955"/>
    </source>
</evidence>
<sequence>MLPLSFCLVVHANFVWAWLFLTSHPLLYFLNPISPPSTPFLSLQLLLLPLQQSTPCPSQMRSDLNSPSQVLVMLFHSFLELLLPLLSLHLQDFKP</sequence>
<evidence type="ECO:0000256" key="1">
    <source>
        <dbReference type="SAM" id="Phobius"/>
    </source>
</evidence>
<dbReference type="AlphaFoldDB" id="A0AAN9S466"/>
<accession>A0AAN9S466</accession>
<dbReference type="Proteomes" id="UP001386955">
    <property type="component" value="Unassembled WGS sequence"/>
</dbReference>
<gene>
    <name evidence="2" type="ORF">VNO78_23464</name>
</gene>
<keyword evidence="1" id="KW-0472">Membrane</keyword>
<name>A0AAN9S466_PSOTE</name>
<feature type="transmembrane region" description="Helical" evidence="1">
    <location>
        <begin position="70"/>
        <end position="90"/>
    </location>
</feature>
<proteinExistence type="predicted"/>
<keyword evidence="1" id="KW-1133">Transmembrane helix</keyword>
<keyword evidence="1" id="KW-0812">Transmembrane</keyword>